<reference evidence="6" key="1">
    <citation type="journal article" date="2020" name="BMC Evol. Biol.">
        <title>Potential causes and consequences of rapid mitochondrial genome evolution in thermoacidophilic Galdieria (Rhodophyta).</title>
        <authorList>
            <person name="Cho C.H."/>
            <person name="Park S.I."/>
            <person name="Ciniglia C."/>
            <person name="Yang E.C."/>
            <person name="Graf L."/>
            <person name="Bhattacharya D."/>
            <person name="Yoon H.S."/>
        </authorList>
    </citation>
    <scope>NUCLEOTIDE SEQUENCE</scope>
</reference>
<comment type="function">
    <text evidence="5">Binds directly to 23S ribosomal RNA and is necessary for the in vitro assembly process of the 50S ribosomal subunit. It is not involved in the protein synthesizing functions of that subunit.</text>
</comment>
<keyword evidence="3 4" id="KW-0687">Ribonucleoprotein</keyword>
<dbReference type="GeneID" id="63062104"/>
<accession>A0A7H0WB92</accession>
<evidence type="ECO:0000313" key="6">
    <source>
        <dbReference type="EMBL" id="QNR39821.1"/>
    </source>
</evidence>
<dbReference type="CDD" id="cd07026">
    <property type="entry name" value="Ribosomal_L20"/>
    <property type="match status" value="1"/>
</dbReference>
<gene>
    <name evidence="6" type="primary">rpl20</name>
    <name evidence="6" type="ORF">CDCH_SybilCave_021</name>
</gene>
<keyword evidence="5" id="KW-0699">rRNA-binding</keyword>
<geneLocation type="mitochondrion" evidence="6"/>
<dbReference type="GO" id="GO:0019843">
    <property type="term" value="F:rRNA binding"/>
    <property type="evidence" value="ECO:0007669"/>
    <property type="project" value="UniProtKB-KW"/>
</dbReference>
<evidence type="ECO:0000256" key="4">
    <source>
        <dbReference type="RuleBase" id="RU000561"/>
    </source>
</evidence>
<dbReference type="Pfam" id="PF00453">
    <property type="entry name" value="Ribosomal_L20"/>
    <property type="match status" value="1"/>
</dbReference>
<sequence length="117" mass="13874">MPQSRKKRHKRLRVLAKGYYGRASNVHSPIKQALIKRHVYNTFSRKLRKRESRALWNRTVSENVNTYSLNYSTLIHLLNSQHISLNRKILSELFVYEPKSAFSLITWAGRRLLQLPQ</sequence>
<dbReference type="Gene3D" id="6.10.160.10">
    <property type="match status" value="1"/>
</dbReference>
<dbReference type="GO" id="GO:0005840">
    <property type="term" value="C:ribosome"/>
    <property type="evidence" value="ECO:0007669"/>
    <property type="project" value="UniProtKB-KW"/>
</dbReference>
<evidence type="ECO:0000256" key="1">
    <source>
        <dbReference type="ARBA" id="ARBA00007698"/>
    </source>
</evidence>
<organism evidence="6">
    <name type="scientific">Cavernulicola chilensis</name>
    <dbReference type="NCBI Taxonomy" id="3028028"/>
    <lineage>
        <taxon>Eukaryota</taxon>
        <taxon>Rhodophyta</taxon>
        <taxon>Bangiophyceae</taxon>
        <taxon>Cavernulicolales</taxon>
        <taxon>Cavernulicolaceae</taxon>
        <taxon>Cavernulicola</taxon>
    </lineage>
</organism>
<keyword evidence="2 4" id="KW-0689">Ribosomal protein</keyword>
<comment type="similarity">
    <text evidence="1 4">Belongs to the bacterial ribosomal protein bL20 family.</text>
</comment>
<dbReference type="GO" id="GO:0003735">
    <property type="term" value="F:structural constituent of ribosome"/>
    <property type="evidence" value="ECO:0007669"/>
    <property type="project" value="InterPro"/>
</dbReference>
<dbReference type="NCBIfam" id="TIGR01032">
    <property type="entry name" value="rplT_bact"/>
    <property type="match status" value="1"/>
</dbReference>
<dbReference type="RefSeq" id="YP_010007630.1">
    <property type="nucleotide sequence ID" value="NC_053319.1"/>
</dbReference>
<dbReference type="InterPro" id="IPR005813">
    <property type="entry name" value="Ribosomal_bL20"/>
</dbReference>
<evidence type="ECO:0000256" key="3">
    <source>
        <dbReference type="ARBA" id="ARBA00023274"/>
    </source>
</evidence>
<evidence type="ECO:0000256" key="2">
    <source>
        <dbReference type="ARBA" id="ARBA00022980"/>
    </source>
</evidence>
<name>A0A7H0WB92_9RHOD</name>
<keyword evidence="6" id="KW-0496">Mitochondrion</keyword>
<protein>
    <recommendedName>
        <fullName evidence="5">50S ribosomal protein L20</fullName>
    </recommendedName>
</protein>
<dbReference type="GO" id="GO:0006412">
    <property type="term" value="P:translation"/>
    <property type="evidence" value="ECO:0007669"/>
    <property type="project" value="InterPro"/>
</dbReference>
<proteinExistence type="inferred from homology"/>
<dbReference type="AlphaFoldDB" id="A0A7H0WB92"/>
<keyword evidence="5" id="KW-0694">RNA-binding</keyword>
<dbReference type="Gene3D" id="1.10.1900.20">
    <property type="entry name" value="Ribosomal protein L20"/>
    <property type="match status" value="1"/>
</dbReference>
<dbReference type="PRINTS" id="PR00062">
    <property type="entry name" value="RIBOSOMALL20"/>
</dbReference>
<dbReference type="GO" id="GO:1990904">
    <property type="term" value="C:ribonucleoprotein complex"/>
    <property type="evidence" value="ECO:0007669"/>
    <property type="project" value="UniProtKB-KW"/>
</dbReference>
<dbReference type="InterPro" id="IPR035566">
    <property type="entry name" value="Ribosomal_protein_bL20_C"/>
</dbReference>
<evidence type="ECO:0000256" key="5">
    <source>
        <dbReference type="RuleBase" id="RU004311"/>
    </source>
</evidence>
<dbReference type="EMBL" id="MT270117">
    <property type="protein sequence ID" value="QNR39821.1"/>
    <property type="molecule type" value="Genomic_DNA"/>
</dbReference>
<dbReference type="SUPFAM" id="SSF74731">
    <property type="entry name" value="Ribosomal protein L20"/>
    <property type="match status" value="1"/>
</dbReference>
<dbReference type="PANTHER" id="PTHR10986">
    <property type="entry name" value="39S RIBOSOMAL PROTEIN L20"/>
    <property type="match status" value="1"/>
</dbReference>